<proteinExistence type="predicted"/>
<reference evidence="2" key="1">
    <citation type="submission" date="2012-02" db="EMBL/GenBank/DDBJ databases">
        <title>Complete genome sequence of Rickettsia parkeri strain Portsmouth.</title>
        <authorList>
            <person name="Johnson S.L."/>
            <person name="Munk A.C."/>
            <person name="Han S."/>
            <person name="Bruce D.C."/>
            <person name="Dasch G.A."/>
        </authorList>
    </citation>
    <scope>NUCLEOTIDE SEQUENCE [LARGE SCALE GENOMIC DNA]</scope>
    <source>
        <strain evidence="2">CA410</strain>
    </source>
</reference>
<protein>
    <submittedName>
        <fullName evidence="1">Uncharacterized protein</fullName>
    </submittedName>
</protein>
<sequence>MSYFNKLVDGDLITEHGLFKILETIKLEAEFSKALLTAEIQFL</sequence>
<evidence type="ECO:0000313" key="1">
    <source>
        <dbReference type="EMBL" id="AFB21127.1"/>
    </source>
</evidence>
<evidence type="ECO:0000313" key="2">
    <source>
        <dbReference type="Proteomes" id="UP000007878"/>
    </source>
</evidence>
<gene>
    <name evidence="1" type="ORF">RCA_02800</name>
</gene>
<keyword evidence="2" id="KW-1185">Reference proteome</keyword>
<dbReference type="EMBL" id="CP003304">
    <property type="protein sequence ID" value="AFB21127.1"/>
    <property type="molecule type" value="Genomic_DNA"/>
</dbReference>
<accession>A0ABN4ACG9</accession>
<dbReference type="Proteomes" id="UP000007878">
    <property type="component" value="Chromosome"/>
</dbReference>
<organism evidence="1 2">
    <name type="scientific">Rickettsia canadensis str. CA410</name>
    <dbReference type="NCBI Taxonomy" id="1105107"/>
    <lineage>
        <taxon>Bacteria</taxon>
        <taxon>Pseudomonadati</taxon>
        <taxon>Pseudomonadota</taxon>
        <taxon>Alphaproteobacteria</taxon>
        <taxon>Rickettsiales</taxon>
        <taxon>Rickettsiaceae</taxon>
        <taxon>Rickettsieae</taxon>
        <taxon>Rickettsia</taxon>
        <taxon>belli group</taxon>
    </lineage>
</organism>
<name>A0ABN4ACG9_RICCA</name>